<dbReference type="CDD" id="cd05233">
    <property type="entry name" value="SDR_c"/>
    <property type="match status" value="1"/>
</dbReference>
<evidence type="ECO:0008006" key="5">
    <source>
        <dbReference type="Google" id="ProtNLM"/>
    </source>
</evidence>
<dbReference type="Gene3D" id="3.40.50.720">
    <property type="entry name" value="NAD(P)-binding Rossmann-like Domain"/>
    <property type="match status" value="1"/>
</dbReference>
<feature type="compositionally biased region" description="Low complexity" evidence="2">
    <location>
        <begin position="206"/>
        <end position="217"/>
    </location>
</feature>
<evidence type="ECO:0000313" key="4">
    <source>
        <dbReference type="Proteomes" id="UP001143463"/>
    </source>
</evidence>
<dbReference type="EMBL" id="BSFQ01000027">
    <property type="protein sequence ID" value="GLL13995.1"/>
    <property type="molecule type" value="Genomic_DNA"/>
</dbReference>
<keyword evidence="4" id="KW-1185">Reference proteome</keyword>
<sequence length="241" mass="24117">MDLNLRGARAIVTGGSRGIGFAVAQELTAEGARARLVARHPGRLADTTADLRPAAALALPTDTTNTAAVGAMVERIVAGWGGVDALVNAAEPAIAMTGDNAISADLDTNILCYLRCARAVATHMTAEGAGRIINVSGFNARRTGSLAGTIRSGPPPLSPRNTPTSSGRAVSAARSCTPGRRDRADSPTSGCAPGSGPPPACGGRSGPTTSRTSSSSSAHQRAAAVTRNAVGVAGGNRGDFH</sequence>
<dbReference type="PANTHER" id="PTHR42760">
    <property type="entry name" value="SHORT-CHAIN DEHYDROGENASES/REDUCTASES FAMILY MEMBER"/>
    <property type="match status" value="1"/>
</dbReference>
<protein>
    <recommendedName>
        <fullName evidence="5">Short subunit dehydrogenase</fullName>
    </recommendedName>
</protein>
<evidence type="ECO:0000256" key="1">
    <source>
        <dbReference type="ARBA" id="ARBA00006484"/>
    </source>
</evidence>
<feature type="compositionally biased region" description="Gly residues" evidence="2">
    <location>
        <begin position="232"/>
        <end position="241"/>
    </location>
</feature>
<dbReference type="PANTHER" id="PTHR42760:SF40">
    <property type="entry name" value="3-OXOACYL-[ACYL-CARRIER-PROTEIN] REDUCTASE, CHLOROPLASTIC"/>
    <property type="match status" value="1"/>
</dbReference>
<dbReference type="GO" id="GO:0016616">
    <property type="term" value="F:oxidoreductase activity, acting on the CH-OH group of donors, NAD or NADP as acceptor"/>
    <property type="evidence" value="ECO:0007669"/>
    <property type="project" value="TreeGrafter"/>
</dbReference>
<reference evidence="3" key="1">
    <citation type="journal article" date="2014" name="Int. J. Syst. Evol. Microbiol.">
        <title>Complete genome sequence of Corynebacterium casei LMG S-19264T (=DSM 44701T), isolated from a smear-ripened cheese.</title>
        <authorList>
            <consortium name="US DOE Joint Genome Institute (JGI-PGF)"/>
            <person name="Walter F."/>
            <person name="Albersmeier A."/>
            <person name="Kalinowski J."/>
            <person name="Ruckert C."/>
        </authorList>
    </citation>
    <scope>NUCLEOTIDE SEQUENCE</scope>
    <source>
        <strain evidence="3">VKM Ac-1069</strain>
    </source>
</reference>
<dbReference type="PRINTS" id="PR00081">
    <property type="entry name" value="GDHRDH"/>
</dbReference>
<dbReference type="Proteomes" id="UP001143463">
    <property type="component" value="Unassembled WGS sequence"/>
</dbReference>
<dbReference type="AlphaFoldDB" id="A0A9W6L6V9"/>
<feature type="region of interest" description="Disordered" evidence="2">
    <location>
        <begin position="146"/>
        <end position="241"/>
    </location>
</feature>
<proteinExistence type="inferred from homology"/>
<dbReference type="InterPro" id="IPR036291">
    <property type="entry name" value="NAD(P)-bd_dom_sf"/>
</dbReference>
<evidence type="ECO:0000313" key="3">
    <source>
        <dbReference type="EMBL" id="GLL13995.1"/>
    </source>
</evidence>
<comment type="caution">
    <text evidence="3">The sequence shown here is derived from an EMBL/GenBank/DDBJ whole genome shotgun (WGS) entry which is preliminary data.</text>
</comment>
<dbReference type="Pfam" id="PF00106">
    <property type="entry name" value="adh_short"/>
    <property type="match status" value="1"/>
</dbReference>
<name>A0A9W6L6V9_9PSEU</name>
<organism evidence="3 4">
    <name type="scientific">Pseudonocardia halophobica</name>
    <dbReference type="NCBI Taxonomy" id="29401"/>
    <lineage>
        <taxon>Bacteria</taxon>
        <taxon>Bacillati</taxon>
        <taxon>Actinomycetota</taxon>
        <taxon>Actinomycetes</taxon>
        <taxon>Pseudonocardiales</taxon>
        <taxon>Pseudonocardiaceae</taxon>
        <taxon>Pseudonocardia</taxon>
    </lineage>
</organism>
<accession>A0A9W6L6V9</accession>
<feature type="compositionally biased region" description="Polar residues" evidence="2">
    <location>
        <begin position="159"/>
        <end position="168"/>
    </location>
</feature>
<comment type="similarity">
    <text evidence="1">Belongs to the short-chain dehydrogenases/reductases (SDR) family.</text>
</comment>
<reference evidence="3" key="2">
    <citation type="submission" date="2023-01" db="EMBL/GenBank/DDBJ databases">
        <authorList>
            <person name="Sun Q."/>
            <person name="Evtushenko L."/>
        </authorList>
    </citation>
    <scope>NUCLEOTIDE SEQUENCE</scope>
    <source>
        <strain evidence="3">VKM Ac-1069</strain>
    </source>
</reference>
<evidence type="ECO:0000256" key="2">
    <source>
        <dbReference type="SAM" id="MobiDB-lite"/>
    </source>
</evidence>
<dbReference type="InterPro" id="IPR002347">
    <property type="entry name" value="SDR_fam"/>
</dbReference>
<dbReference type="SUPFAM" id="SSF51735">
    <property type="entry name" value="NAD(P)-binding Rossmann-fold domains"/>
    <property type="match status" value="1"/>
</dbReference>
<gene>
    <name evidence="3" type="ORF">GCM10017577_51400</name>
</gene>
<dbReference type="GO" id="GO:0030497">
    <property type="term" value="P:fatty acid elongation"/>
    <property type="evidence" value="ECO:0007669"/>
    <property type="project" value="TreeGrafter"/>
</dbReference>